<protein>
    <recommendedName>
        <fullName evidence="1">Bacteriophage T5 Orf172 DNA-binding domain-containing protein</fullName>
    </recommendedName>
</protein>
<evidence type="ECO:0000259" key="1">
    <source>
        <dbReference type="SMART" id="SM00974"/>
    </source>
</evidence>
<dbReference type="EMBL" id="JACHMN010000003">
    <property type="protein sequence ID" value="MBB5872781.1"/>
    <property type="molecule type" value="Genomic_DNA"/>
</dbReference>
<evidence type="ECO:0000313" key="2">
    <source>
        <dbReference type="EMBL" id="MBB5872781.1"/>
    </source>
</evidence>
<dbReference type="AlphaFoldDB" id="A0A841C1N5"/>
<feature type="domain" description="Bacteriophage T5 Orf172 DNA-binding" evidence="1">
    <location>
        <begin position="21"/>
        <end position="104"/>
    </location>
</feature>
<accession>A0A841C1N5</accession>
<keyword evidence="3" id="KW-1185">Reference proteome</keyword>
<evidence type="ECO:0000313" key="3">
    <source>
        <dbReference type="Proteomes" id="UP000587527"/>
    </source>
</evidence>
<organism evidence="2 3">
    <name type="scientific">Allocatelliglobosispora scoriae</name>
    <dbReference type="NCBI Taxonomy" id="643052"/>
    <lineage>
        <taxon>Bacteria</taxon>
        <taxon>Bacillati</taxon>
        <taxon>Actinomycetota</taxon>
        <taxon>Actinomycetes</taxon>
        <taxon>Micromonosporales</taxon>
        <taxon>Micromonosporaceae</taxon>
        <taxon>Allocatelliglobosispora</taxon>
    </lineage>
</organism>
<dbReference type="Proteomes" id="UP000587527">
    <property type="component" value="Unassembled WGS sequence"/>
</dbReference>
<dbReference type="Pfam" id="PF13455">
    <property type="entry name" value="MUG113"/>
    <property type="match status" value="1"/>
</dbReference>
<dbReference type="RefSeq" id="WP_312875450.1">
    <property type="nucleotide sequence ID" value="NZ_JACHMN010000003.1"/>
</dbReference>
<dbReference type="SMART" id="SM00974">
    <property type="entry name" value="T5orf172"/>
    <property type="match status" value="1"/>
</dbReference>
<gene>
    <name evidence="2" type="ORF">F4553_006215</name>
</gene>
<name>A0A841C1N5_9ACTN</name>
<proteinExistence type="predicted"/>
<sequence length="137" mass="15411">MDYRAANVRAGYVYVISNIGAFGEGMVKIGMTRRLEPLDRVRELSDASVPFNFDVHAIFFSNDAVGIESAMHSRLASRRVNLVNQRREFFYVTPHEAKQHLLELAGDLLEYNESPEALEYRQSLTQSELLAAGSSEA</sequence>
<reference evidence="2 3" key="1">
    <citation type="submission" date="2020-08" db="EMBL/GenBank/DDBJ databases">
        <title>Sequencing the genomes of 1000 actinobacteria strains.</title>
        <authorList>
            <person name="Klenk H.-P."/>
        </authorList>
    </citation>
    <scope>NUCLEOTIDE SEQUENCE [LARGE SCALE GENOMIC DNA]</scope>
    <source>
        <strain evidence="2 3">DSM 45362</strain>
    </source>
</reference>
<dbReference type="InterPro" id="IPR018306">
    <property type="entry name" value="Phage_T5_Orf172_DNA-bd"/>
</dbReference>
<comment type="caution">
    <text evidence="2">The sequence shown here is derived from an EMBL/GenBank/DDBJ whole genome shotgun (WGS) entry which is preliminary data.</text>
</comment>